<name>A0A9E9LYL0_9BURK</name>
<sequence>MDRPIYVIDGINKTAEQDDFEQGCILSSGYSTYIAQSFYGNTPREAIEQFMDFVGLDPSSDEDCQSVLINACDETGRVDIQVHETPEGCRPDSEHLEEWKAGKERLWLCDYSGYLYQQAKTPVDLVRVPAIAGRYS</sequence>
<dbReference type="EMBL" id="CP098242">
    <property type="protein sequence ID" value="WAW10015.1"/>
    <property type="molecule type" value="Genomic_DNA"/>
</dbReference>
<proteinExistence type="predicted"/>
<protein>
    <submittedName>
        <fullName evidence="1">Uncharacterized protein</fullName>
    </submittedName>
</protein>
<dbReference type="AlphaFoldDB" id="A0A9E9LYL0"/>
<dbReference type="KEGG" id="ovb:NB640_12485"/>
<accession>A0A9E9LYL0</accession>
<gene>
    <name evidence="1" type="ORF">NB640_12485</name>
</gene>
<organism evidence="1 2">
    <name type="scientific">Oxalobacter vibrioformis</name>
    <dbReference type="NCBI Taxonomy" id="933080"/>
    <lineage>
        <taxon>Bacteria</taxon>
        <taxon>Pseudomonadati</taxon>
        <taxon>Pseudomonadota</taxon>
        <taxon>Betaproteobacteria</taxon>
        <taxon>Burkholderiales</taxon>
        <taxon>Oxalobacteraceae</taxon>
        <taxon>Oxalobacter</taxon>
    </lineage>
</organism>
<dbReference type="RefSeq" id="WP_269309018.1">
    <property type="nucleotide sequence ID" value="NZ_CP098242.1"/>
</dbReference>
<keyword evidence="2" id="KW-1185">Reference proteome</keyword>
<evidence type="ECO:0000313" key="1">
    <source>
        <dbReference type="EMBL" id="WAW10015.1"/>
    </source>
</evidence>
<reference evidence="1" key="1">
    <citation type="journal article" date="2022" name="Front. Microbiol.">
        <title>New perspectives on an old grouping: The genomic and phenotypic variability of Oxalobacter formigenes and the implications for calcium oxalate stone prevention.</title>
        <authorList>
            <person name="Chmiel J.A."/>
            <person name="Carr C."/>
            <person name="Stuivenberg G.A."/>
            <person name="Venema R."/>
            <person name="Chanyi R.M."/>
            <person name="Al K.F."/>
            <person name="Giguere D."/>
            <person name="Say H."/>
            <person name="Akouris P.P."/>
            <person name="Dominguez Romero S.A."/>
            <person name="Kwong A."/>
            <person name="Tai V."/>
            <person name="Koval S.F."/>
            <person name="Razvi H."/>
            <person name="Bjazevic J."/>
            <person name="Burton J.P."/>
        </authorList>
    </citation>
    <scope>NUCLEOTIDE SEQUENCE</scope>
    <source>
        <strain evidence="1">WoOx3</strain>
    </source>
</reference>
<dbReference type="Proteomes" id="UP001156215">
    <property type="component" value="Chromosome"/>
</dbReference>
<evidence type="ECO:0000313" key="2">
    <source>
        <dbReference type="Proteomes" id="UP001156215"/>
    </source>
</evidence>